<evidence type="ECO:0000256" key="1">
    <source>
        <dbReference type="SAM" id="MobiDB-lite"/>
    </source>
</evidence>
<evidence type="ECO:0000313" key="2">
    <source>
        <dbReference type="EMBL" id="KDN61363.1"/>
    </source>
</evidence>
<proteinExistence type="predicted"/>
<dbReference type="HOGENOM" id="CLU_2061361_0_0_1"/>
<feature type="region of interest" description="Disordered" evidence="1">
    <location>
        <begin position="89"/>
        <end position="119"/>
    </location>
</feature>
<name>A0A066WWU1_COLSU</name>
<dbReference type="AlphaFoldDB" id="A0A066WWU1"/>
<dbReference type="EMBL" id="JMSE01001419">
    <property type="protein sequence ID" value="KDN61363.1"/>
    <property type="molecule type" value="Genomic_DNA"/>
</dbReference>
<reference evidence="3" key="1">
    <citation type="journal article" date="2014" name="Genome Announc.">
        <title>Draft genome sequence of Colletotrichum sublineola, a destructive pathogen of cultivated sorghum.</title>
        <authorList>
            <person name="Baroncelli R."/>
            <person name="Sanz-Martin J.M."/>
            <person name="Rech G.E."/>
            <person name="Sukno S.A."/>
            <person name="Thon M.R."/>
        </authorList>
    </citation>
    <scope>NUCLEOTIDE SEQUENCE [LARGE SCALE GENOMIC DNA]</scope>
    <source>
        <strain evidence="3">TX430BB</strain>
    </source>
</reference>
<comment type="caution">
    <text evidence="2">The sequence shown here is derived from an EMBL/GenBank/DDBJ whole genome shotgun (WGS) entry which is preliminary data.</text>
</comment>
<keyword evidence="3" id="KW-1185">Reference proteome</keyword>
<sequence>MSQSGDQPAGDSQDEEVERIRDASNKFDKLARGIPDFLTEIQRGYITPEARKKMHPTAQQQQQPDSYDARRYRRNQDLTHAVQAIQKAMAKTPGPLTAGRRRQIAASVAKSRMSPVDPL</sequence>
<feature type="region of interest" description="Disordered" evidence="1">
    <location>
        <begin position="45"/>
        <end position="70"/>
    </location>
</feature>
<dbReference type="Proteomes" id="UP000027238">
    <property type="component" value="Unassembled WGS sequence"/>
</dbReference>
<accession>A0A066WWU1</accession>
<feature type="region of interest" description="Disordered" evidence="1">
    <location>
        <begin position="1"/>
        <end position="25"/>
    </location>
</feature>
<gene>
    <name evidence="2" type="ORF">CSUB01_09652</name>
</gene>
<protein>
    <submittedName>
        <fullName evidence="2">Uncharacterized protein</fullName>
    </submittedName>
</protein>
<evidence type="ECO:0000313" key="3">
    <source>
        <dbReference type="Proteomes" id="UP000027238"/>
    </source>
</evidence>
<organism evidence="2 3">
    <name type="scientific">Colletotrichum sublineola</name>
    <name type="common">Sorghum anthracnose fungus</name>
    <dbReference type="NCBI Taxonomy" id="1173701"/>
    <lineage>
        <taxon>Eukaryota</taxon>
        <taxon>Fungi</taxon>
        <taxon>Dikarya</taxon>
        <taxon>Ascomycota</taxon>
        <taxon>Pezizomycotina</taxon>
        <taxon>Sordariomycetes</taxon>
        <taxon>Hypocreomycetidae</taxon>
        <taxon>Glomerellales</taxon>
        <taxon>Glomerellaceae</taxon>
        <taxon>Colletotrichum</taxon>
        <taxon>Colletotrichum graminicola species complex</taxon>
    </lineage>
</organism>